<evidence type="ECO:0000313" key="7">
    <source>
        <dbReference type="EMBL" id="HAW74951.1"/>
    </source>
</evidence>
<dbReference type="InterPro" id="IPR007627">
    <property type="entry name" value="RNA_pol_sigma70_r2"/>
</dbReference>
<feature type="domain" description="RNA polymerase sigma-70 region 2" evidence="5">
    <location>
        <begin position="61"/>
        <end position="124"/>
    </location>
</feature>
<evidence type="ECO:0008006" key="9">
    <source>
        <dbReference type="Google" id="ProtNLM"/>
    </source>
</evidence>
<dbReference type="Pfam" id="PF04542">
    <property type="entry name" value="Sigma70_r2"/>
    <property type="match status" value="1"/>
</dbReference>
<organism evidence="7 8">
    <name type="scientific">Alteromonas australica</name>
    <dbReference type="NCBI Taxonomy" id="589873"/>
    <lineage>
        <taxon>Bacteria</taxon>
        <taxon>Pseudomonadati</taxon>
        <taxon>Pseudomonadota</taxon>
        <taxon>Gammaproteobacteria</taxon>
        <taxon>Alteromonadales</taxon>
        <taxon>Alteromonadaceae</taxon>
        <taxon>Alteromonas/Salinimonas group</taxon>
        <taxon>Alteromonas</taxon>
    </lineage>
</organism>
<feature type="domain" description="RNA polymerase sigma-70 region 4" evidence="6">
    <location>
        <begin position="237"/>
        <end position="287"/>
    </location>
</feature>
<accession>A0A350P0Y4</accession>
<dbReference type="PANTHER" id="PTHR30603">
    <property type="entry name" value="RNA POLYMERASE SIGMA FACTOR RPO"/>
    <property type="match status" value="1"/>
</dbReference>
<dbReference type="InterPro" id="IPR013325">
    <property type="entry name" value="RNA_pol_sigma_r2"/>
</dbReference>
<dbReference type="AlphaFoldDB" id="A0A350P0Y4"/>
<keyword evidence="3" id="KW-0238">DNA-binding</keyword>
<keyword evidence="4" id="KW-0804">Transcription</keyword>
<evidence type="ECO:0000256" key="2">
    <source>
        <dbReference type="ARBA" id="ARBA00023082"/>
    </source>
</evidence>
<dbReference type="PANTHER" id="PTHR30603:SF47">
    <property type="entry name" value="RNA POLYMERASE SIGMA FACTOR SIGD, CHLOROPLASTIC"/>
    <property type="match status" value="1"/>
</dbReference>
<dbReference type="InterPro" id="IPR050239">
    <property type="entry name" value="Sigma-70_RNA_pol_init_factors"/>
</dbReference>
<reference evidence="7 8" key="1">
    <citation type="journal article" date="2018" name="Nat. Biotechnol.">
        <title>A standardized bacterial taxonomy based on genome phylogeny substantially revises the tree of life.</title>
        <authorList>
            <person name="Parks D.H."/>
            <person name="Chuvochina M."/>
            <person name="Waite D.W."/>
            <person name="Rinke C."/>
            <person name="Skarshewski A."/>
            <person name="Chaumeil P.A."/>
            <person name="Hugenholtz P."/>
        </authorList>
    </citation>
    <scope>NUCLEOTIDE SEQUENCE [LARGE SCALE GENOMIC DNA]</scope>
    <source>
        <strain evidence="7">UBA11978</strain>
    </source>
</reference>
<dbReference type="SUPFAM" id="SSF88946">
    <property type="entry name" value="Sigma2 domain of RNA polymerase sigma factors"/>
    <property type="match status" value="1"/>
</dbReference>
<dbReference type="Gene3D" id="1.10.10.10">
    <property type="entry name" value="Winged helix-like DNA-binding domain superfamily/Winged helix DNA-binding domain"/>
    <property type="match status" value="1"/>
</dbReference>
<evidence type="ECO:0000256" key="4">
    <source>
        <dbReference type="ARBA" id="ARBA00023163"/>
    </source>
</evidence>
<dbReference type="InterPro" id="IPR000943">
    <property type="entry name" value="RNA_pol_sigma70"/>
</dbReference>
<comment type="caution">
    <text evidence="7">The sequence shown here is derived from an EMBL/GenBank/DDBJ whole genome shotgun (WGS) entry which is preliminary data.</text>
</comment>
<dbReference type="GO" id="GO:0006352">
    <property type="term" value="P:DNA-templated transcription initiation"/>
    <property type="evidence" value="ECO:0007669"/>
    <property type="project" value="InterPro"/>
</dbReference>
<evidence type="ECO:0000313" key="8">
    <source>
        <dbReference type="Proteomes" id="UP000263517"/>
    </source>
</evidence>
<sequence>MRQINEICARYKSIDPLSREEEQVLFSQYKYYKDRLALVDLNDPECAQLEKKIERIQEKIIRANVRFVCVIARPFCYRHNVEIEDMVAEGVIGLMRALDKFEVQANTKFISYAVFWIRNHIERSVENSKMIRLNYGIIRNIEGFKRDRRRIEQMLERAVSLREAVELNEETTTKPNWGAETWDVIESTTLSLDKSYGESREEGMDTPMVERIASRQNSDPLLKAIEKEQKHMIKKLLLEALDYRERKAVEWFYGLNGKEQRTCEAIAQDFNFSRQRVSQILEIAERKILRQVRNYKISRNLIGVN</sequence>
<dbReference type="InterPro" id="IPR036388">
    <property type="entry name" value="WH-like_DNA-bd_sf"/>
</dbReference>
<dbReference type="Pfam" id="PF04545">
    <property type="entry name" value="Sigma70_r4"/>
    <property type="match status" value="1"/>
</dbReference>
<gene>
    <name evidence="7" type="ORF">DCW74_04345</name>
</gene>
<dbReference type="PRINTS" id="PR00046">
    <property type="entry name" value="SIGMA70FCT"/>
</dbReference>
<keyword evidence="2" id="KW-0731">Sigma factor</keyword>
<keyword evidence="1" id="KW-0805">Transcription regulation</keyword>
<dbReference type="GO" id="GO:0016987">
    <property type="term" value="F:sigma factor activity"/>
    <property type="evidence" value="ECO:0007669"/>
    <property type="project" value="UniProtKB-KW"/>
</dbReference>
<evidence type="ECO:0000256" key="3">
    <source>
        <dbReference type="ARBA" id="ARBA00023125"/>
    </source>
</evidence>
<dbReference type="InterPro" id="IPR007630">
    <property type="entry name" value="RNA_pol_sigma70_r4"/>
</dbReference>
<dbReference type="EMBL" id="DNAN01000148">
    <property type="protein sequence ID" value="HAW74951.1"/>
    <property type="molecule type" value="Genomic_DNA"/>
</dbReference>
<dbReference type="GO" id="GO:0003677">
    <property type="term" value="F:DNA binding"/>
    <property type="evidence" value="ECO:0007669"/>
    <property type="project" value="UniProtKB-KW"/>
</dbReference>
<dbReference type="InterPro" id="IPR013324">
    <property type="entry name" value="RNA_pol_sigma_r3/r4-like"/>
</dbReference>
<protein>
    <recommendedName>
        <fullName evidence="9">RNA polymerase sigma-70 domain-containing protein</fullName>
    </recommendedName>
</protein>
<dbReference type="InterPro" id="IPR014284">
    <property type="entry name" value="RNA_pol_sigma-70_dom"/>
</dbReference>
<dbReference type="NCBIfam" id="TIGR02937">
    <property type="entry name" value="sigma70-ECF"/>
    <property type="match status" value="1"/>
</dbReference>
<dbReference type="Gene3D" id="1.20.120.1810">
    <property type="match status" value="1"/>
</dbReference>
<evidence type="ECO:0000256" key="1">
    <source>
        <dbReference type="ARBA" id="ARBA00023015"/>
    </source>
</evidence>
<proteinExistence type="predicted"/>
<dbReference type="Proteomes" id="UP000263517">
    <property type="component" value="Unassembled WGS sequence"/>
</dbReference>
<evidence type="ECO:0000259" key="5">
    <source>
        <dbReference type="Pfam" id="PF04542"/>
    </source>
</evidence>
<dbReference type="SUPFAM" id="SSF88659">
    <property type="entry name" value="Sigma3 and sigma4 domains of RNA polymerase sigma factors"/>
    <property type="match status" value="1"/>
</dbReference>
<evidence type="ECO:0000259" key="6">
    <source>
        <dbReference type="Pfam" id="PF04545"/>
    </source>
</evidence>
<name>A0A350P0Y4_9ALTE</name>